<keyword evidence="2" id="KW-0326">Glycosidase</keyword>
<reference evidence="4 5" key="1">
    <citation type="submission" date="2019-02" db="EMBL/GenBank/DDBJ databases">
        <title>Prokaryotic population dynamics and viral predation in marine succession experiment using metagenomics: the confinement effect.</title>
        <authorList>
            <person name="Haro-Moreno J.M."/>
            <person name="Rodriguez-Valera F."/>
            <person name="Lopez-Perez M."/>
        </authorList>
    </citation>
    <scope>NUCLEOTIDE SEQUENCE [LARGE SCALE GENOMIC DNA]</scope>
    <source>
        <strain evidence="4">MED-G157</strain>
    </source>
</reference>
<evidence type="ECO:0000259" key="3">
    <source>
        <dbReference type="Pfam" id="PF01156"/>
    </source>
</evidence>
<feature type="domain" description="Inosine/uridine-preferring nucleoside hydrolase" evidence="3">
    <location>
        <begin position="5"/>
        <end position="296"/>
    </location>
</feature>
<evidence type="ECO:0000313" key="5">
    <source>
        <dbReference type="Proteomes" id="UP000316199"/>
    </source>
</evidence>
<dbReference type="Gene3D" id="3.90.245.10">
    <property type="entry name" value="Ribonucleoside hydrolase-like"/>
    <property type="match status" value="1"/>
</dbReference>
<dbReference type="GO" id="GO:0008477">
    <property type="term" value="F:purine nucleosidase activity"/>
    <property type="evidence" value="ECO:0007669"/>
    <property type="project" value="TreeGrafter"/>
</dbReference>
<dbReference type="PANTHER" id="PTHR12304">
    <property type="entry name" value="INOSINE-URIDINE PREFERRING NUCLEOSIDE HYDROLASE"/>
    <property type="match status" value="1"/>
</dbReference>
<dbReference type="PROSITE" id="PS01247">
    <property type="entry name" value="IUNH"/>
    <property type="match status" value="1"/>
</dbReference>
<proteinExistence type="predicted"/>
<dbReference type="Pfam" id="PF01156">
    <property type="entry name" value="IU_nuc_hydro"/>
    <property type="match status" value="1"/>
</dbReference>
<name>A0A520RXP8_9GAMM</name>
<dbReference type="AlphaFoldDB" id="A0A520RXP8"/>
<dbReference type="InterPro" id="IPR001910">
    <property type="entry name" value="Inosine/uridine_hydrolase_dom"/>
</dbReference>
<dbReference type="SUPFAM" id="SSF53590">
    <property type="entry name" value="Nucleoside hydrolase"/>
    <property type="match status" value="1"/>
</dbReference>
<dbReference type="InterPro" id="IPR015910">
    <property type="entry name" value="I/U_nuclsd_hydro_CS"/>
</dbReference>
<evidence type="ECO:0000256" key="1">
    <source>
        <dbReference type="ARBA" id="ARBA00022801"/>
    </source>
</evidence>
<evidence type="ECO:0000313" key="4">
    <source>
        <dbReference type="EMBL" id="RZO74999.1"/>
    </source>
</evidence>
<dbReference type="GO" id="GO:0045437">
    <property type="term" value="F:uridine nucleosidase activity"/>
    <property type="evidence" value="ECO:0007669"/>
    <property type="project" value="UniProtKB-ARBA"/>
</dbReference>
<keyword evidence="1" id="KW-0378">Hydrolase</keyword>
<dbReference type="Proteomes" id="UP000316199">
    <property type="component" value="Unassembled WGS sequence"/>
</dbReference>
<sequence>MASYIIDCDPGHDDAVALLFAAKFLPIYGITTVFGNTSITNTTRNTIALVDAAGLKIPVAKGAAKPLKGSIIKAEHVHGKSGLDGANLPDGKSQPRKEDATNFLIEAASNLQDLVLIAMGPLTNIAMAIKKAPNIMSRIREISIMGGSTSFGNVTATAEFNIFADPEAAQIVFNSGIPMRMAGLNVTSTFGITAPQVTMLCENTNFLPHNIGLSLNHYFTQQSKIYNRPYAPLHDICAVIPHTHSELIQYQRMYVDVECEGIFTRGQTVCDQRDIVTATSQASEKKANCDVALSSKGDTIVELALHSLLTYQ</sequence>
<dbReference type="InterPro" id="IPR036452">
    <property type="entry name" value="Ribo_hydro-like"/>
</dbReference>
<comment type="caution">
    <text evidence="4">The sequence shown here is derived from an EMBL/GenBank/DDBJ whole genome shotgun (WGS) entry which is preliminary data.</text>
</comment>
<protein>
    <recommendedName>
        <fullName evidence="3">Inosine/uridine-preferring nucleoside hydrolase domain-containing protein</fullName>
    </recommendedName>
</protein>
<gene>
    <name evidence="4" type="ORF">EVA68_07985</name>
</gene>
<accession>A0A520RXP8</accession>
<dbReference type="InterPro" id="IPR023186">
    <property type="entry name" value="IUNH"/>
</dbReference>
<dbReference type="PANTHER" id="PTHR12304:SF4">
    <property type="entry name" value="URIDINE NUCLEOSIDASE"/>
    <property type="match status" value="1"/>
</dbReference>
<dbReference type="EMBL" id="SHAG01000052">
    <property type="protein sequence ID" value="RZO74999.1"/>
    <property type="molecule type" value="Genomic_DNA"/>
</dbReference>
<dbReference type="GO" id="GO:0005829">
    <property type="term" value="C:cytosol"/>
    <property type="evidence" value="ECO:0007669"/>
    <property type="project" value="TreeGrafter"/>
</dbReference>
<organism evidence="4 5">
    <name type="scientific">OM182 bacterium</name>
    <dbReference type="NCBI Taxonomy" id="2510334"/>
    <lineage>
        <taxon>Bacteria</taxon>
        <taxon>Pseudomonadati</taxon>
        <taxon>Pseudomonadota</taxon>
        <taxon>Gammaproteobacteria</taxon>
        <taxon>OMG group</taxon>
        <taxon>OM182 clade</taxon>
    </lineage>
</organism>
<dbReference type="GO" id="GO:0006152">
    <property type="term" value="P:purine nucleoside catabolic process"/>
    <property type="evidence" value="ECO:0007669"/>
    <property type="project" value="TreeGrafter"/>
</dbReference>
<evidence type="ECO:0000256" key="2">
    <source>
        <dbReference type="ARBA" id="ARBA00023295"/>
    </source>
</evidence>